<protein>
    <submittedName>
        <fullName evidence="1">Uncharacterized protein</fullName>
    </submittedName>
</protein>
<name>A0AAE0KVM0_9CHLO</name>
<gene>
    <name evidence="2" type="ORF">CYMTET_25184</name>
    <name evidence="1" type="ORF">CYMTET_28733</name>
</gene>
<keyword evidence="3" id="KW-1185">Reference proteome</keyword>
<evidence type="ECO:0000313" key="2">
    <source>
        <dbReference type="EMBL" id="KAK3266173.1"/>
    </source>
</evidence>
<sequence length="146" mass="16534">MAGDDQGRSPPDLEDTAVRLRHLGVHQRLLEALLALHTDALLNTILQQMYDLYNDETYDALSKQINSLIRSEQMVLAPALSYMHDDGASTESTMDWLEESEPPSVEELGKLHRPQHWEGRSCSSQQPLRHDTALGKWSPARRCTVE</sequence>
<dbReference type="EMBL" id="LGRX02016226">
    <property type="protein sequence ID" value="KAK3262413.1"/>
    <property type="molecule type" value="Genomic_DNA"/>
</dbReference>
<reference evidence="1 3" key="1">
    <citation type="journal article" date="2015" name="Genome Biol. Evol.">
        <title>Comparative Genomics of a Bacterivorous Green Alga Reveals Evolutionary Causalities and Consequences of Phago-Mixotrophic Mode of Nutrition.</title>
        <authorList>
            <person name="Burns J.A."/>
            <person name="Paasch A."/>
            <person name="Narechania A."/>
            <person name="Kim E."/>
        </authorList>
    </citation>
    <scope>NUCLEOTIDE SEQUENCE [LARGE SCALE GENOMIC DNA]</scope>
    <source>
        <strain evidence="1">PLY_AMNH</strain>
    </source>
</reference>
<comment type="caution">
    <text evidence="1">The sequence shown here is derived from an EMBL/GenBank/DDBJ whole genome shotgun (WGS) entry which is preliminary data.</text>
</comment>
<evidence type="ECO:0000313" key="1">
    <source>
        <dbReference type="EMBL" id="KAK3262413.1"/>
    </source>
</evidence>
<reference evidence="1" key="2">
    <citation type="submission" date="2023-06" db="EMBL/GenBank/DDBJ databases">
        <title>Long-read-based genome assembly of the green algal bacterivore Cymbomonas tetramitiformis.</title>
        <authorList>
            <person name="Gyaltshen Y."/>
            <person name="Rozenberg A."/>
            <person name="Paasch A."/>
            <person name="Burns J.A."/>
            <person name="Warring S."/>
            <person name="Larson R."/>
            <person name="Maurer-Alcala X."/>
            <person name="Dacks J."/>
            <person name="Kim E."/>
        </authorList>
    </citation>
    <scope>NUCLEOTIDE SEQUENCE</scope>
    <source>
        <strain evidence="1">PLY_AMNH</strain>
    </source>
</reference>
<organism evidence="1 3">
    <name type="scientific">Cymbomonas tetramitiformis</name>
    <dbReference type="NCBI Taxonomy" id="36881"/>
    <lineage>
        <taxon>Eukaryota</taxon>
        <taxon>Viridiplantae</taxon>
        <taxon>Chlorophyta</taxon>
        <taxon>Pyramimonadophyceae</taxon>
        <taxon>Pyramimonadales</taxon>
        <taxon>Pyramimonadaceae</taxon>
        <taxon>Cymbomonas</taxon>
    </lineage>
</organism>
<dbReference type="Proteomes" id="UP001190700">
    <property type="component" value="Unassembled WGS sequence"/>
</dbReference>
<proteinExistence type="predicted"/>
<accession>A0AAE0KVM0</accession>
<evidence type="ECO:0000313" key="3">
    <source>
        <dbReference type="Proteomes" id="UP001190700"/>
    </source>
</evidence>
<dbReference type="AlphaFoldDB" id="A0AAE0KVM0"/>
<dbReference type="EMBL" id="LGRX02013385">
    <property type="protein sequence ID" value="KAK3266173.1"/>
    <property type="molecule type" value="Genomic_DNA"/>
</dbReference>